<dbReference type="InterPro" id="IPR000163">
    <property type="entry name" value="Prohibitin"/>
</dbReference>
<comment type="caution">
    <text evidence="5">The sequence shown here is derived from an EMBL/GenBank/DDBJ whole genome shotgun (WGS) entry which is preliminary data.</text>
</comment>
<dbReference type="CDD" id="cd03401">
    <property type="entry name" value="SPFH_prohibitin"/>
    <property type="match status" value="1"/>
</dbReference>
<feature type="coiled-coil region" evidence="2">
    <location>
        <begin position="154"/>
        <end position="220"/>
    </location>
</feature>
<dbReference type="InterPro" id="IPR001107">
    <property type="entry name" value="Band_7"/>
</dbReference>
<dbReference type="Pfam" id="PF01145">
    <property type="entry name" value="Band_7"/>
    <property type="match status" value="1"/>
</dbReference>
<dbReference type="SMART" id="SM00244">
    <property type="entry name" value="PHB"/>
    <property type="match status" value="1"/>
</dbReference>
<evidence type="ECO:0000313" key="5">
    <source>
        <dbReference type="EMBL" id="HIV09493.1"/>
    </source>
</evidence>
<name>A0A9D1T3N7_9BACT</name>
<sequence>MNLNELNKETRVLVGVGVAVVAVAVAFLSCGKIDAGERGIVIRFGRPVRVVQPGLYAKIPFMETIKTVSVRTETVVTRDMNASSKDLQEIAASVTTQCHYDPEKVVETYTNFGYDDFQRRLVVPAIYESVKSAISKFNAEELITKREEVRGVIFDNLSEALARYNVNLDSLQIADLNFSQRFNDAIEEKMIAEQEALKAKNVLERVRTEAEQQLARANASAEAKVLLAEAEAKSIKVQADVIKENGGNQYLLLKAIEKWDGRTPTTLLGGTDKVAPLLQLPNP</sequence>
<feature type="domain" description="Band 7" evidence="4">
    <location>
        <begin position="28"/>
        <end position="190"/>
    </location>
</feature>
<protein>
    <submittedName>
        <fullName evidence="5">Prohibitin family protein</fullName>
    </submittedName>
</protein>
<evidence type="ECO:0000256" key="2">
    <source>
        <dbReference type="SAM" id="Coils"/>
    </source>
</evidence>
<dbReference type="EMBL" id="DVOR01000166">
    <property type="protein sequence ID" value="HIV09493.1"/>
    <property type="molecule type" value="Genomic_DNA"/>
</dbReference>
<dbReference type="AlphaFoldDB" id="A0A9D1T3N7"/>
<evidence type="ECO:0000256" key="1">
    <source>
        <dbReference type="ARBA" id="ARBA00004167"/>
    </source>
</evidence>
<reference evidence="5" key="1">
    <citation type="submission" date="2020-10" db="EMBL/GenBank/DDBJ databases">
        <authorList>
            <person name="Gilroy R."/>
        </authorList>
    </citation>
    <scope>NUCLEOTIDE SEQUENCE</scope>
    <source>
        <strain evidence="5">35461</strain>
    </source>
</reference>
<keyword evidence="2" id="KW-0175">Coiled coil</keyword>
<evidence type="ECO:0000259" key="4">
    <source>
        <dbReference type="SMART" id="SM00244"/>
    </source>
</evidence>
<proteinExistence type="predicted"/>
<keyword evidence="3" id="KW-0472">Membrane</keyword>
<keyword evidence="3" id="KW-0812">Transmembrane</keyword>
<dbReference type="SUPFAM" id="SSF117892">
    <property type="entry name" value="Band 7/SPFH domain"/>
    <property type="match status" value="1"/>
</dbReference>
<reference evidence="5" key="2">
    <citation type="journal article" date="2021" name="PeerJ">
        <title>Extensive microbial diversity within the chicken gut microbiome revealed by metagenomics and culture.</title>
        <authorList>
            <person name="Gilroy R."/>
            <person name="Ravi A."/>
            <person name="Getino M."/>
            <person name="Pursley I."/>
            <person name="Horton D.L."/>
            <person name="Alikhan N.F."/>
            <person name="Baker D."/>
            <person name="Gharbi K."/>
            <person name="Hall N."/>
            <person name="Watson M."/>
            <person name="Adriaenssens E.M."/>
            <person name="Foster-Nyarko E."/>
            <person name="Jarju S."/>
            <person name="Secka A."/>
            <person name="Antonio M."/>
            <person name="Oren A."/>
            <person name="Chaudhuri R.R."/>
            <person name="La Ragione R."/>
            <person name="Hildebrand F."/>
            <person name="Pallen M.J."/>
        </authorList>
    </citation>
    <scope>NUCLEOTIDE SEQUENCE</scope>
    <source>
        <strain evidence="5">35461</strain>
    </source>
</reference>
<organism evidence="5 6">
    <name type="scientific">Candidatus Spyradenecus faecavium</name>
    <dbReference type="NCBI Taxonomy" id="2840947"/>
    <lineage>
        <taxon>Bacteria</taxon>
        <taxon>Pseudomonadati</taxon>
        <taxon>Lentisphaerota</taxon>
        <taxon>Lentisphaeria</taxon>
        <taxon>Lentisphaerales</taxon>
        <taxon>Lentisphaeraceae</taxon>
        <taxon>Lentisphaeraceae incertae sedis</taxon>
        <taxon>Candidatus Spyradenecus</taxon>
    </lineage>
</organism>
<dbReference type="GO" id="GO:0016020">
    <property type="term" value="C:membrane"/>
    <property type="evidence" value="ECO:0007669"/>
    <property type="project" value="UniProtKB-SubCell"/>
</dbReference>
<dbReference type="PANTHER" id="PTHR23222:SF0">
    <property type="entry name" value="PROHIBITIN 1"/>
    <property type="match status" value="1"/>
</dbReference>
<accession>A0A9D1T3N7</accession>
<comment type="subcellular location">
    <subcellularLocation>
        <location evidence="1">Membrane</location>
        <topology evidence="1">Single-pass membrane protein</topology>
    </subcellularLocation>
</comment>
<dbReference type="InterPro" id="IPR036013">
    <property type="entry name" value="Band_7/SPFH_dom_sf"/>
</dbReference>
<dbReference type="Gene3D" id="3.30.479.30">
    <property type="entry name" value="Band 7 domain"/>
    <property type="match status" value="1"/>
</dbReference>
<dbReference type="PRINTS" id="PR00679">
    <property type="entry name" value="PROHIBITIN"/>
</dbReference>
<gene>
    <name evidence="5" type="ORF">IAC79_05205</name>
</gene>
<feature type="transmembrane region" description="Helical" evidence="3">
    <location>
        <begin position="12"/>
        <end position="30"/>
    </location>
</feature>
<dbReference type="PANTHER" id="PTHR23222">
    <property type="entry name" value="PROHIBITIN"/>
    <property type="match status" value="1"/>
</dbReference>
<evidence type="ECO:0000313" key="6">
    <source>
        <dbReference type="Proteomes" id="UP000886845"/>
    </source>
</evidence>
<dbReference type="Proteomes" id="UP000886845">
    <property type="component" value="Unassembled WGS sequence"/>
</dbReference>
<keyword evidence="3" id="KW-1133">Transmembrane helix</keyword>
<evidence type="ECO:0000256" key="3">
    <source>
        <dbReference type="SAM" id="Phobius"/>
    </source>
</evidence>